<accession>A0A0P1F076</accession>
<reference evidence="3 4" key="1">
    <citation type="submission" date="2015-09" db="EMBL/GenBank/DDBJ databases">
        <authorList>
            <consortium name="Swine Surveillance"/>
        </authorList>
    </citation>
    <scope>NUCLEOTIDE SEQUENCE [LARGE SCALE GENOMIC DNA]</scope>
    <source>
        <strain evidence="3 4">CECT 5294</strain>
    </source>
</reference>
<dbReference type="SUPFAM" id="SSF54001">
    <property type="entry name" value="Cysteine proteinases"/>
    <property type="match status" value="1"/>
</dbReference>
<dbReference type="Proteomes" id="UP000051298">
    <property type="component" value="Unassembled WGS sequence"/>
</dbReference>
<feature type="compositionally biased region" description="Basic and acidic residues" evidence="1">
    <location>
        <begin position="247"/>
        <end position="256"/>
    </location>
</feature>
<dbReference type="InterPro" id="IPR038765">
    <property type="entry name" value="Papain-like_cys_pep_sf"/>
</dbReference>
<dbReference type="EMBL" id="CYRX01000030">
    <property type="protein sequence ID" value="CUH60855.1"/>
    <property type="molecule type" value="Genomic_DNA"/>
</dbReference>
<dbReference type="Pfam" id="PF01841">
    <property type="entry name" value="Transglut_core"/>
    <property type="match status" value="1"/>
</dbReference>
<dbReference type="RefSeq" id="WP_058123722.1">
    <property type="nucleotide sequence ID" value="NZ_CP107618.1"/>
</dbReference>
<dbReference type="AlphaFoldDB" id="A0A0P1F076"/>
<organism evidence="3 4">
    <name type="scientific">Thalassobacter stenotrophicus</name>
    <dbReference type="NCBI Taxonomy" id="266809"/>
    <lineage>
        <taxon>Bacteria</taxon>
        <taxon>Pseudomonadati</taxon>
        <taxon>Pseudomonadota</taxon>
        <taxon>Alphaproteobacteria</taxon>
        <taxon>Rhodobacterales</taxon>
        <taxon>Roseobacteraceae</taxon>
        <taxon>Thalassobacter</taxon>
    </lineage>
</organism>
<evidence type="ECO:0000313" key="3">
    <source>
        <dbReference type="EMBL" id="CUH60855.1"/>
    </source>
</evidence>
<protein>
    <submittedName>
        <fullName evidence="3">Transglutaminase-like superfamily protein</fullName>
    </submittedName>
</protein>
<sequence>MSDDDRLLEATPILNFNHPSIAQLIEEREWKALSQHDRIGAVYDFVRNEIAFGYNSADHISAADVLADGFGQCNTKGTLLMALLRAVGVRCRLHGFTIHKELQRGVVPELVYPIAPEEIIHSWVEVETETDWANLEGFILDAEFLSALQSTFTDSPSLCGYGAGTDCLQAPPVEWTGGDTYIQETGIVQDFGTFDAPDDFYAHHQQSFSFVKGLLYRHIIRHWMNARVRRIRSGNVPQIPGRALPNHNHEESRHAS</sequence>
<feature type="region of interest" description="Disordered" evidence="1">
    <location>
        <begin position="236"/>
        <end position="256"/>
    </location>
</feature>
<evidence type="ECO:0000313" key="4">
    <source>
        <dbReference type="Proteomes" id="UP000051298"/>
    </source>
</evidence>
<name>A0A0P1F076_9RHOB</name>
<gene>
    <name evidence="3" type="ORF">THS5294_02151</name>
</gene>
<feature type="domain" description="Transglutaminase-like" evidence="2">
    <location>
        <begin position="34"/>
        <end position="135"/>
    </location>
</feature>
<dbReference type="InterPro" id="IPR002931">
    <property type="entry name" value="Transglutaminase-like"/>
</dbReference>
<proteinExistence type="predicted"/>
<dbReference type="Gene3D" id="3.10.620.30">
    <property type="match status" value="1"/>
</dbReference>
<evidence type="ECO:0000259" key="2">
    <source>
        <dbReference type="Pfam" id="PF01841"/>
    </source>
</evidence>
<evidence type="ECO:0000256" key="1">
    <source>
        <dbReference type="SAM" id="MobiDB-lite"/>
    </source>
</evidence>